<evidence type="ECO:0000259" key="6">
    <source>
        <dbReference type="Pfam" id="PF03936"/>
    </source>
</evidence>
<evidence type="ECO:0000313" key="7">
    <source>
        <dbReference type="EMBL" id="KAB1215316.1"/>
    </source>
</evidence>
<evidence type="ECO:0000256" key="4">
    <source>
        <dbReference type="ARBA" id="ARBA00023239"/>
    </source>
</evidence>
<accession>A0A6A1VTG8</accession>
<keyword evidence="2" id="KW-0479">Metal-binding</keyword>
<dbReference type="InterPro" id="IPR008949">
    <property type="entry name" value="Isoprenoid_synthase_dom_sf"/>
</dbReference>
<comment type="cofactor">
    <cofactor evidence="1">
        <name>Mg(2+)</name>
        <dbReference type="ChEBI" id="CHEBI:18420"/>
    </cofactor>
</comment>
<evidence type="ECO:0000256" key="3">
    <source>
        <dbReference type="ARBA" id="ARBA00022842"/>
    </source>
</evidence>
<sequence>MLSPMRWAFSKFVESYIKKKLRLESLEWYQNIASFQEISACLLSTLLKKFYDKVEQGSIILRKASSFSFCKDGVLINGEAKPLKTDLVIFATRFCGDKKLRDIFVSSTFRDNITGSPNASVPFIGVSYHFERETDDLLGGIYEYRSSKKHVEIDEDLYPVALFFGYVGNKAIKFQVANVNKFKDNKGNFKESLVHDIRGMLCLYEASHLSVHGEDILDEALKFCTTKLESMVANDLIPSDLCHTNFNILQKQHQMEICHLSKWWKDLDVAENLPFARDRVVELYFWGLGGCFEPQYSLARKIFTKVSCIVSVIDDAYDAYGTYEELELFTSAVERGGAVQGRKTVQRLLCKEAEYMSNALVSVYCLLTTVTFAGMGEIASKEAFDWLFKHPKILKGAQPYAGLWMTLYPMSLEQKREHVASIIECYMKQHGVSKQEAIDEFQKQIVSSWKNINKELILRPTQVPMPLLVLVLNLTRVMDLLYKDKDAYTNVGGVLIEGITLLLVDPVPI</sequence>
<dbReference type="Gene3D" id="1.50.10.130">
    <property type="entry name" value="Terpene synthase, N-terminal domain"/>
    <property type="match status" value="1"/>
</dbReference>
<name>A0A6A1VTG8_9ROSI</name>
<dbReference type="GO" id="GO:0010333">
    <property type="term" value="F:terpene synthase activity"/>
    <property type="evidence" value="ECO:0007669"/>
    <property type="project" value="InterPro"/>
</dbReference>
<evidence type="ECO:0000256" key="1">
    <source>
        <dbReference type="ARBA" id="ARBA00001946"/>
    </source>
</evidence>
<evidence type="ECO:0000256" key="2">
    <source>
        <dbReference type="ARBA" id="ARBA00022723"/>
    </source>
</evidence>
<dbReference type="InterPro" id="IPR005630">
    <property type="entry name" value="Terpene_synthase_metal-bd"/>
</dbReference>
<dbReference type="GO" id="GO:0000287">
    <property type="term" value="F:magnesium ion binding"/>
    <property type="evidence" value="ECO:0007669"/>
    <property type="project" value="InterPro"/>
</dbReference>
<dbReference type="OrthoDB" id="1877784at2759"/>
<dbReference type="InterPro" id="IPR001906">
    <property type="entry name" value="Terpene_synth_N"/>
</dbReference>
<dbReference type="Pfam" id="PF03936">
    <property type="entry name" value="Terpene_synth_C"/>
    <property type="match status" value="2"/>
</dbReference>
<protein>
    <submittedName>
        <fullName evidence="7">(-)-germacrene D synthase</fullName>
    </submittedName>
</protein>
<dbReference type="GO" id="GO:0016114">
    <property type="term" value="P:terpenoid biosynthetic process"/>
    <property type="evidence" value="ECO:0007669"/>
    <property type="project" value="InterPro"/>
</dbReference>
<dbReference type="PANTHER" id="PTHR31225">
    <property type="entry name" value="OS04G0344100 PROTEIN-RELATED"/>
    <property type="match status" value="1"/>
</dbReference>
<dbReference type="Gene3D" id="1.10.600.10">
    <property type="entry name" value="Farnesyl Diphosphate Synthase"/>
    <property type="match status" value="2"/>
</dbReference>
<organism evidence="7 8">
    <name type="scientific">Morella rubra</name>
    <name type="common">Chinese bayberry</name>
    <dbReference type="NCBI Taxonomy" id="262757"/>
    <lineage>
        <taxon>Eukaryota</taxon>
        <taxon>Viridiplantae</taxon>
        <taxon>Streptophyta</taxon>
        <taxon>Embryophyta</taxon>
        <taxon>Tracheophyta</taxon>
        <taxon>Spermatophyta</taxon>
        <taxon>Magnoliopsida</taxon>
        <taxon>eudicotyledons</taxon>
        <taxon>Gunneridae</taxon>
        <taxon>Pentapetalae</taxon>
        <taxon>rosids</taxon>
        <taxon>fabids</taxon>
        <taxon>Fagales</taxon>
        <taxon>Myricaceae</taxon>
        <taxon>Morella</taxon>
    </lineage>
</organism>
<dbReference type="PANTHER" id="PTHR31225:SF221">
    <property type="entry name" value="(-)-GERMACRENE D SYNTHASE"/>
    <property type="match status" value="1"/>
</dbReference>
<proteinExistence type="predicted"/>
<keyword evidence="4" id="KW-0456">Lyase</keyword>
<dbReference type="InterPro" id="IPR036965">
    <property type="entry name" value="Terpene_synth_N_sf"/>
</dbReference>
<keyword evidence="3" id="KW-0460">Magnesium</keyword>
<dbReference type="InterPro" id="IPR008930">
    <property type="entry name" value="Terpenoid_cyclase/PrenylTrfase"/>
</dbReference>
<dbReference type="Proteomes" id="UP000516437">
    <property type="component" value="Chromosome 4"/>
</dbReference>
<evidence type="ECO:0000313" key="8">
    <source>
        <dbReference type="Proteomes" id="UP000516437"/>
    </source>
</evidence>
<dbReference type="AlphaFoldDB" id="A0A6A1VTG8"/>
<dbReference type="Pfam" id="PF01397">
    <property type="entry name" value="Terpene_synth"/>
    <property type="match status" value="1"/>
</dbReference>
<feature type="domain" description="Terpene synthase N-terminal" evidence="5">
    <location>
        <begin position="124"/>
        <end position="235"/>
    </location>
</feature>
<feature type="domain" description="Terpene synthase metal-binding" evidence="6">
    <location>
        <begin position="265"/>
        <end position="335"/>
    </location>
</feature>
<dbReference type="SUPFAM" id="SSF48576">
    <property type="entry name" value="Terpenoid synthases"/>
    <property type="match status" value="1"/>
</dbReference>
<feature type="domain" description="Terpene synthase metal-binding" evidence="6">
    <location>
        <begin position="353"/>
        <end position="450"/>
    </location>
</feature>
<comment type="caution">
    <text evidence="7">The sequence shown here is derived from an EMBL/GenBank/DDBJ whole genome shotgun (WGS) entry which is preliminary data.</text>
</comment>
<reference evidence="7 8" key="1">
    <citation type="journal article" date="2019" name="Plant Biotechnol. J.">
        <title>The red bayberry genome and genetic basis of sex determination.</title>
        <authorList>
            <person name="Jia H.M."/>
            <person name="Jia H.J."/>
            <person name="Cai Q.L."/>
            <person name="Wang Y."/>
            <person name="Zhao H.B."/>
            <person name="Yang W.F."/>
            <person name="Wang G.Y."/>
            <person name="Li Y.H."/>
            <person name="Zhan D.L."/>
            <person name="Shen Y.T."/>
            <person name="Niu Q.F."/>
            <person name="Chang L."/>
            <person name="Qiu J."/>
            <person name="Zhao L."/>
            <person name="Xie H.B."/>
            <person name="Fu W.Y."/>
            <person name="Jin J."/>
            <person name="Li X.W."/>
            <person name="Jiao Y."/>
            <person name="Zhou C.C."/>
            <person name="Tu T."/>
            <person name="Chai C.Y."/>
            <person name="Gao J.L."/>
            <person name="Fan L.J."/>
            <person name="van de Weg E."/>
            <person name="Wang J.Y."/>
            <person name="Gao Z.S."/>
        </authorList>
    </citation>
    <scope>NUCLEOTIDE SEQUENCE [LARGE SCALE GENOMIC DNA]</scope>
    <source>
        <tissue evidence="7">Leaves</tissue>
    </source>
</reference>
<keyword evidence="8" id="KW-1185">Reference proteome</keyword>
<evidence type="ECO:0000259" key="5">
    <source>
        <dbReference type="Pfam" id="PF01397"/>
    </source>
</evidence>
<dbReference type="EMBL" id="RXIC02000022">
    <property type="protein sequence ID" value="KAB1215316.1"/>
    <property type="molecule type" value="Genomic_DNA"/>
</dbReference>
<gene>
    <name evidence="7" type="ORF">CJ030_MR4G018380</name>
</gene>
<dbReference type="SUPFAM" id="SSF48239">
    <property type="entry name" value="Terpenoid cyclases/Protein prenyltransferases"/>
    <property type="match status" value="1"/>
</dbReference>
<dbReference type="InterPro" id="IPR050148">
    <property type="entry name" value="Terpene_synthase-like"/>
</dbReference>